<name>A0A7J7IET6_9RHOD</name>
<dbReference type="InterPro" id="IPR036282">
    <property type="entry name" value="Glutathione-S-Trfase_C_sf"/>
</dbReference>
<evidence type="ECO:0000259" key="5">
    <source>
        <dbReference type="SMART" id="SM00888"/>
    </source>
</evidence>
<reference evidence="6 7" key="1">
    <citation type="journal article" date="2020" name="J. Phycol.">
        <title>Comparative genome analysis reveals Cyanidiococcus gen. nov., a new extremophilic red algal genus sister to Cyanidioschyzon (Cyanidioschyzonaceae, Rhodophyta).</title>
        <authorList>
            <person name="Liu S.-L."/>
            <person name="Chiang Y.-R."/>
            <person name="Yoon H.S."/>
            <person name="Fu H.-Y."/>
        </authorList>
    </citation>
    <scope>NUCLEOTIDE SEQUENCE [LARGE SCALE GENOMIC DNA]</scope>
    <source>
        <strain evidence="6 7">THAL066</strain>
    </source>
</reference>
<proteinExistence type="inferred from homology"/>
<keyword evidence="3 4" id="KW-0648">Protein biosynthesis</keyword>
<evidence type="ECO:0000256" key="4">
    <source>
        <dbReference type="RuleBase" id="RU003791"/>
    </source>
</evidence>
<feature type="domain" description="Translation elongation factor EF1B beta/delta subunit guanine nucleotide exchange" evidence="5">
    <location>
        <begin position="274"/>
        <end position="361"/>
    </location>
</feature>
<dbReference type="InterPro" id="IPR014717">
    <property type="entry name" value="Transl_elong_EF1B/ribsomal_bS6"/>
</dbReference>
<evidence type="ECO:0000256" key="1">
    <source>
        <dbReference type="ARBA" id="ARBA00007411"/>
    </source>
</evidence>
<dbReference type="Proteomes" id="UP000530660">
    <property type="component" value="Unassembled WGS sequence"/>
</dbReference>
<evidence type="ECO:0000256" key="2">
    <source>
        <dbReference type="ARBA" id="ARBA00022768"/>
    </source>
</evidence>
<dbReference type="GO" id="GO:0005085">
    <property type="term" value="F:guanyl-nucleotide exchange factor activity"/>
    <property type="evidence" value="ECO:0007669"/>
    <property type="project" value="TreeGrafter"/>
</dbReference>
<dbReference type="InterPro" id="IPR049720">
    <property type="entry name" value="EF1B_bsu/dsu"/>
</dbReference>
<sequence length="361" mass="40561">MFRERIWQAAELQAYTALTRSDIPHAQRLWFETMYPTRKISEPLCNRRLAPIPFPHLLRTLSRQSRTGQRSGVYQTPWQRIAGSRRPPRADARCGALLGNNDDDVVDDAVDTPLVIEDVANVRLLWKRVYSMAPCFKRLDTPTGLAVLNEYLLDHSYISGVQPSKADAVVYANLAQRGGAAPTSYPHLGRWYRHISSFDATERDQWKGDADGIVETEPEAKQDAFDADDLFESDDEAADAEAYRRQQERAEAALREKEKRDAAKAAQGKATVAKSSVVFDVKPWEAETDLQVLEAKIRQLQIDGVTWGASKLVPIGYGVRKLQIMATIIDDLVPSTDIITEEIEGIEDYVQSVDIAAFNKI</sequence>
<dbReference type="FunFam" id="3.30.70.60:FF:000001">
    <property type="entry name" value="Elongation factor 1-beta 1 like"/>
    <property type="match status" value="1"/>
</dbReference>
<dbReference type="InterPro" id="IPR036219">
    <property type="entry name" value="eEF-1beta-like_sf"/>
</dbReference>
<dbReference type="EMBL" id="VWRR01000013">
    <property type="protein sequence ID" value="KAF6001626.1"/>
    <property type="molecule type" value="Genomic_DNA"/>
</dbReference>
<dbReference type="SUPFAM" id="SSF47616">
    <property type="entry name" value="GST C-terminal domain-like"/>
    <property type="match status" value="1"/>
</dbReference>
<dbReference type="GO" id="GO:0005853">
    <property type="term" value="C:eukaryotic translation elongation factor 1 complex"/>
    <property type="evidence" value="ECO:0007669"/>
    <property type="project" value="InterPro"/>
</dbReference>
<evidence type="ECO:0000313" key="6">
    <source>
        <dbReference type="EMBL" id="KAF6001626.1"/>
    </source>
</evidence>
<keyword evidence="7" id="KW-1185">Reference proteome</keyword>
<dbReference type="InterPro" id="IPR001326">
    <property type="entry name" value="Transl_elong_EF1B_B/D_CS"/>
</dbReference>
<evidence type="ECO:0000256" key="3">
    <source>
        <dbReference type="ARBA" id="ARBA00022917"/>
    </source>
</evidence>
<dbReference type="GO" id="GO:0003746">
    <property type="term" value="F:translation elongation factor activity"/>
    <property type="evidence" value="ECO:0007669"/>
    <property type="project" value="UniProtKB-KW"/>
</dbReference>
<dbReference type="PANTHER" id="PTHR11595">
    <property type="entry name" value="EF-HAND AND COILED-COIL DOMAIN-CONTAINING FAMILY MEMBER"/>
    <property type="match status" value="1"/>
</dbReference>
<evidence type="ECO:0000313" key="7">
    <source>
        <dbReference type="Proteomes" id="UP000530660"/>
    </source>
</evidence>
<dbReference type="SMART" id="SM00888">
    <property type="entry name" value="EF1_GNE"/>
    <property type="match status" value="1"/>
</dbReference>
<dbReference type="Gene3D" id="3.30.70.60">
    <property type="match status" value="1"/>
</dbReference>
<comment type="caution">
    <text evidence="6">The sequence shown here is derived from an EMBL/GenBank/DDBJ whole genome shotgun (WGS) entry which is preliminary data.</text>
</comment>
<dbReference type="SUPFAM" id="SSF54984">
    <property type="entry name" value="eEF-1beta-like"/>
    <property type="match status" value="1"/>
</dbReference>
<dbReference type="Gene3D" id="1.20.1050.130">
    <property type="match status" value="1"/>
</dbReference>
<dbReference type="PANTHER" id="PTHR11595:SF21">
    <property type="entry name" value="ELONGATION FACTOR 1-BETA"/>
    <property type="match status" value="1"/>
</dbReference>
<dbReference type="PROSITE" id="PS00825">
    <property type="entry name" value="EF1BD_2"/>
    <property type="match status" value="1"/>
</dbReference>
<dbReference type="Pfam" id="PF00736">
    <property type="entry name" value="EF1_GNE"/>
    <property type="match status" value="1"/>
</dbReference>
<accession>A0A7J7IET6</accession>
<dbReference type="OrthoDB" id="331763at2759"/>
<dbReference type="InterPro" id="IPR014038">
    <property type="entry name" value="EF1B_bsu/dsu_GNE"/>
</dbReference>
<protein>
    <submittedName>
        <fullName evidence="6">Elongation factor</fullName>
    </submittedName>
</protein>
<comment type="similarity">
    <text evidence="1 4">Belongs to the EF-1-beta/EF-1-delta family.</text>
</comment>
<dbReference type="AlphaFoldDB" id="A0A7J7IET6"/>
<dbReference type="GO" id="GO:0005829">
    <property type="term" value="C:cytosol"/>
    <property type="evidence" value="ECO:0007669"/>
    <property type="project" value="TreeGrafter"/>
</dbReference>
<keyword evidence="2 4" id="KW-0251">Elongation factor</keyword>
<organism evidence="6 7">
    <name type="scientific">Cyanidiococcus yangmingshanensis</name>
    <dbReference type="NCBI Taxonomy" id="2690220"/>
    <lineage>
        <taxon>Eukaryota</taxon>
        <taxon>Rhodophyta</taxon>
        <taxon>Bangiophyceae</taxon>
        <taxon>Cyanidiales</taxon>
        <taxon>Cyanidiaceae</taxon>
        <taxon>Cyanidiococcus</taxon>
    </lineage>
</organism>
<gene>
    <name evidence="6" type="primary">EEF1B2</name>
    <name evidence="6" type="ORF">F1559_000286</name>
</gene>
<dbReference type="CDD" id="cd00292">
    <property type="entry name" value="EF1B"/>
    <property type="match status" value="1"/>
</dbReference>